<dbReference type="PANTHER" id="PTHR11161">
    <property type="entry name" value="O-ACYLTRANSFERASE"/>
    <property type="match status" value="1"/>
</dbReference>
<feature type="transmembrane region" description="Helical" evidence="1">
    <location>
        <begin position="331"/>
        <end position="351"/>
    </location>
</feature>
<feature type="transmembrane region" description="Helical" evidence="1">
    <location>
        <begin position="273"/>
        <end position="295"/>
    </location>
</feature>
<evidence type="ECO:0000313" key="3">
    <source>
        <dbReference type="EMBL" id="CAJ0586737.1"/>
    </source>
</evidence>
<protein>
    <recommendedName>
        <fullName evidence="2">Acyltransferase 3 domain-containing protein</fullName>
    </recommendedName>
</protein>
<keyword evidence="1" id="KW-0812">Transmembrane</keyword>
<dbReference type="PANTHER" id="PTHR11161:SF12">
    <property type="entry name" value="ACYLTRANSFERASE 3 DOMAIN-CONTAINING PROTEIN-RELATED"/>
    <property type="match status" value="1"/>
</dbReference>
<feature type="transmembrane region" description="Helical" evidence="1">
    <location>
        <begin position="187"/>
        <end position="209"/>
    </location>
</feature>
<keyword evidence="1" id="KW-0472">Membrane</keyword>
<keyword evidence="4" id="KW-1185">Reference proteome</keyword>
<feature type="transmembrane region" description="Helical" evidence="1">
    <location>
        <begin position="430"/>
        <end position="449"/>
    </location>
</feature>
<feature type="transmembrane region" description="Helical" evidence="1">
    <location>
        <begin position="399"/>
        <end position="418"/>
    </location>
</feature>
<feature type="transmembrane region" description="Helical" evidence="1">
    <location>
        <begin position="363"/>
        <end position="379"/>
    </location>
</feature>
<keyword evidence="1" id="KW-1133">Transmembrane helix</keyword>
<dbReference type="EMBL" id="CATQJA010002709">
    <property type="protein sequence ID" value="CAJ0586737.1"/>
    <property type="molecule type" value="Genomic_DNA"/>
</dbReference>
<proteinExistence type="predicted"/>
<sequence>MASVKLLGEASLMIPALRQVNFEAIDMIQLLRSAGLNENETMVEEGVQNKTCPFTWGLPETVGSALTPLIGWVSLVVMGTIVAKSPLRSLSLHRSWHELTTGRQSRLNVLDCFRVIAILWVMLNHTGSEGRIDILEKQPSADAFKHNVHTHPVFLVLSGLLGARSWLRNGDQPFWAHYSSFLGRRVLRLFPSVAMFVYIAAGPIVQAVLPRFSTTMISDCGLKGLASHLSFTGNWQSTPTCMGYLWYLGLDMQLHLLLPFLLHLLVSSPRRGVIVTLGLIVASSVIRAAHCSAYGTCNKSDVDIPFISYPDADPADVLKTYEGLWDMYARPYTKCGPFLIGMLLGYATVFVKAELSESAAKKLLLAGAAICLAMIYGILPEYWYPEMTTNLYNVSYTALFRSVFALGVCAMIASFYYRKESFDVSPTWSILARLTFAAYLLHMPIVYIFNHLSYLQTASGAVELVVVLPAVAVLSFLAATVFYLFVESPIGNLSNSFAKTIGL</sequence>
<evidence type="ECO:0000256" key="1">
    <source>
        <dbReference type="SAM" id="Phobius"/>
    </source>
</evidence>
<dbReference type="GO" id="GO:0016747">
    <property type="term" value="F:acyltransferase activity, transferring groups other than amino-acyl groups"/>
    <property type="evidence" value="ECO:0007669"/>
    <property type="project" value="InterPro"/>
</dbReference>
<dbReference type="Pfam" id="PF01757">
    <property type="entry name" value="Acyl_transf_3"/>
    <property type="match status" value="1"/>
</dbReference>
<comment type="caution">
    <text evidence="3">The sequence shown here is derived from an EMBL/GenBank/DDBJ whole genome shotgun (WGS) entry which is preliminary data.</text>
</comment>
<feature type="transmembrane region" description="Helical" evidence="1">
    <location>
        <begin position="244"/>
        <end position="266"/>
    </location>
</feature>
<evidence type="ECO:0000259" key="2">
    <source>
        <dbReference type="Pfam" id="PF01757"/>
    </source>
</evidence>
<feature type="transmembrane region" description="Helical" evidence="1">
    <location>
        <begin position="69"/>
        <end position="87"/>
    </location>
</feature>
<dbReference type="InterPro" id="IPR052728">
    <property type="entry name" value="O2_lipid_transport_reg"/>
</dbReference>
<feature type="non-terminal residue" evidence="3">
    <location>
        <position position="503"/>
    </location>
</feature>
<organism evidence="3 4">
    <name type="scientific">Mesorhabditis spiculigera</name>
    <dbReference type="NCBI Taxonomy" id="96644"/>
    <lineage>
        <taxon>Eukaryota</taxon>
        <taxon>Metazoa</taxon>
        <taxon>Ecdysozoa</taxon>
        <taxon>Nematoda</taxon>
        <taxon>Chromadorea</taxon>
        <taxon>Rhabditida</taxon>
        <taxon>Rhabditina</taxon>
        <taxon>Rhabditomorpha</taxon>
        <taxon>Rhabditoidea</taxon>
        <taxon>Rhabditidae</taxon>
        <taxon>Mesorhabditinae</taxon>
        <taxon>Mesorhabditis</taxon>
    </lineage>
</organism>
<name>A0AA36DHC3_9BILA</name>
<accession>A0AA36DHC3</accession>
<feature type="transmembrane region" description="Helical" evidence="1">
    <location>
        <begin position="461"/>
        <end position="486"/>
    </location>
</feature>
<reference evidence="3" key="1">
    <citation type="submission" date="2023-06" db="EMBL/GenBank/DDBJ databases">
        <authorList>
            <person name="Delattre M."/>
        </authorList>
    </citation>
    <scope>NUCLEOTIDE SEQUENCE</scope>
    <source>
        <strain evidence="3">AF72</strain>
    </source>
</reference>
<feature type="domain" description="Acyltransferase 3" evidence="2">
    <location>
        <begin position="110"/>
        <end position="483"/>
    </location>
</feature>
<dbReference type="Proteomes" id="UP001177023">
    <property type="component" value="Unassembled WGS sequence"/>
</dbReference>
<gene>
    <name evidence="3" type="ORF">MSPICULIGERA_LOCUS24725</name>
</gene>
<dbReference type="AlphaFoldDB" id="A0AA36DHC3"/>
<dbReference type="InterPro" id="IPR002656">
    <property type="entry name" value="Acyl_transf_3_dom"/>
</dbReference>
<evidence type="ECO:0000313" key="4">
    <source>
        <dbReference type="Proteomes" id="UP001177023"/>
    </source>
</evidence>